<organism evidence="1 2">
    <name type="scientific">Zea mays</name>
    <name type="common">Maize</name>
    <dbReference type="NCBI Taxonomy" id="4577"/>
    <lineage>
        <taxon>Eukaryota</taxon>
        <taxon>Viridiplantae</taxon>
        <taxon>Streptophyta</taxon>
        <taxon>Embryophyta</taxon>
        <taxon>Tracheophyta</taxon>
        <taxon>Spermatophyta</taxon>
        <taxon>Magnoliopsida</taxon>
        <taxon>Liliopsida</taxon>
        <taxon>Poales</taxon>
        <taxon>Poaceae</taxon>
        <taxon>PACMAD clade</taxon>
        <taxon>Panicoideae</taxon>
        <taxon>Andropogonodae</taxon>
        <taxon>Andropogoneae</taxon>
        <taxon>Tripsacinae</taxon>
        <taxon>Zea</taxon>
    </lineage>
</organism>
<evidence type="ECO:0000313" key="1">
    <source>
        <dbReference type="EnsemblPlants" id="Zm00001eb415350_P001"/>
    </source>
</evidence>
<dbReference type="Proteomes" id="UP000007305">
    <property type="component" value="Chromosome 10"/>
</dbReference>
<dbReference type="AlphaFoldDB" id="A0A804RFX9"/>
<sequence>MPIVCATLLSCVCVWQIYKRKSKKSQRKYILRLQYTLLYPLLSDIRAQYKDDGGVAQHRIEIGVEEMRELVDGDSTIWQAIGEEVIWCLLAGVHHWLPSEPRAL</sequence>
<proteinExistence type="predicted"/>
<keyword evidence="2" id="KW-1185">Reference proteome</keyword>
<reference evidence="1" key="2">
    <citation type="submission" date="2019-07" db="EMBL/GenBank/DDBJ databases">
        <authorList>
            <person name="Seetharam A."/>
            <person name="Woodhouse M."/>
            <person name="Cannon E."/>
        </authorList>
    </citation>
    <scope>NUCLEOTIDE SEQUENCE [LARGE SCALE GENOMIC DNA]</scope>
    <source>
        <strain evidence="1">cv. B73</strain>
    </source>
</reference>
<reference evidence="1" key="3">
    <citation type="submission" date="2021-05" db="UniProtKB">
        <authorList>
            <consortium name="EnsemblPlants"/>
        </authorList>
    </citation>
    <scope>IDENTIFICATION</scope>
    <source>
        <strain evidence="1">cv. B73</strain>
    </source>
</reference>
<dbReference type="InParanoid" id="A0A804RFX9"/>
<evidence type="ECO:0000313" key="2">
    <source>
        <dbReference type="Proteomes" id="UP000007305"/>
    </source>
</evidence>
<protein>
    <submittedName>
        <fullName evidence="1">Uncharacterized protein</fullName>
    </submittedName>
</protein>
<accession>A0A804RFX9</accession>
<dbReference type="Gramene" id="Zm00001eb415350_T001">
    <property type="protein sequence ID" value="Zm00001eb415350_P001"/>
    <property type="gene ID" value="Zm00001eb415350"/>
</dbReference>
<dbReference type="EnsemblPlants" id="Zm00001eb415350_T001">
    <property type="protein sequence ID" value="Zm00001eb415350_P001"/>
    <property type="gene ID" value="Zm00001eb415350"/>
</dbReference>
<name>A0A804RFX9_MAIZE</name>
<reference evidence="2" key="1">
    <citation type="journal article" date="2009" name="Science">
        <title>The B73 maize genome: complexity, diversity, and dynamics.</title>
        <authorList>
            <person name="Schnable P.S."/>
            <person name="Ware D."/>
            <person name="Fulton R.S."/>
            <person name="Stein J.C."/>
            <person name="Wei F."/>
            <person name="Pasternak S."/>
            <person name="Liang C."/>
            <person name="Zhang J."/>
            <person name="Fulton L."/>
            <person name="Graves T.A."/>
            <person name="Minx P."/>
            <person name="Reily A.D."/>
            <person name="Courtney L."/>
            <person name="Kruchowski S.S."/>
            <person name="Tomlinson C."/>
            <person name="Strong C."/>
            <person name="Delehaunty K."/>
            <person name="Fronick C."/>
            <person name="Courtney B."/>
            <person name="Rock S.M."/>
            <person name="Belter E."/>
            <person name="Du F."/>
            <person name="Kim K."/>
            <person name="Abbott R.M."/>
            <person name="Cotton M."/>
            <person name="Levy A."/>
            <person name="Marchetto P."/>
            <person name="Ochoa K."/>
            <person name="Jackson S.M."/>
            <person name="Gillam B."/>
            <person name="Chen W."/>
            <person name="Yan L."/>
            <person name="Higginbotham J."/>
            <person name="Cardenas M."/>
            <person name="Waligorski J."/>
            <person name="Applebaum E."/>
            <person name="Phelps L."/>
            <person name="Falcone J."/>
            <person name="Kanchi K."/>
            <person name="Thane T."/>
            <person name="Scimone A."/>
            <person name="Thane N."/>
            <person name="Henke J."/>
            <person name="Wang T."/>
            <person name="Ruppert J."/>
            <person name="Shah N."/>
            <person name="Rotter K."/>
            <person name="Hodges J."/>
            <person name="Ingenthron E."/>
            <person name="Cordes M."/>
            <person name="Kohlberg S."/>
            <person name="Sgro J."/>
            <person name="Delgado B."/>
            <person name="Mead K."/>
            <person name="Chinwalla A."/>
            <person name="Leonard S."/>
            <person name="Crouse K."/>
            <person name="Collura K."/>
            <person name="Kudrna D."/>
            <person name="Currie J."/>
            <person name="He R."/>
            <person name="Angelova A."/>
            <person name="Rajasekar S."/>
            <person name="Mueller T."/>
            <person name="Lomeli R."/>
            <person name="Scara G."/>
            <person name="Ko A."/>
            <person name="Delaney K."/>
            <person name="Wissotski M."/>
            <person name="Lopez G."/>
            <person name="Campos D."/>
            <person name="Braidotti M."/>
            <person name="Ashley E."/>
            <person name="Golser W."/>
            <person name="Kim H."/>
            <person name="Lee S."/>
            <person name="Lin J."/>
            <person name="Dujmic Z."/>
            <person name="Kim W."/>
            <person name="Talag J."/>
            <person name="Zuccolo A."/>
            <person name="Fan C."/>
            <person name="Sebastian A."/>
            <person name="Kramer M."/>
            <person name="Spiegel L."/>
            <person name="Nascimento L."/>
            <person name="Zutavern T."/>
            <person name="Miller B."/>
            <person name="Ambroise C."/>
            <person name="Muller S."/>
            <person name="Spooner W."/>
            <person name="Narechania A."/>
            <person name="Ren L."/>
            <person name="Wei S."/>
            <person name="Kumari S."/>
            <person name="Faga B."/>
            <person name="Levy M.J."/>
            <person name="McMahan L."/>
            <person name="Van Buren P."/>
            <person name="Vaughn M.W."/>
            <person name="Ying K."/>
            <person name="Yeh C.-T."/>
            <person name="Emrich S.J."/>
            <person name="Jia Y."/>
            <person name="Kalyanaraman A."/>
            <person name="Hsia A.-P."/>
            <person name="Barbazuk W.B."/>
            <person name="Baucom R.S."/>
            <person name="Brutnell T.P."/>
            <person name="Carpita N.C."/>
            <person name="Chaparro C."/>
            <person name="Chia J.-M."/>
            <person name="Deragon J.-M."/>
            <person name="Estill J.C."/>
            <person name="Fu Y."/>
            <person name="Jeddeloh J.A."/>
            <person name="Han Y."/>
            <person name="Lee H."/>
            <person name="Li P."/>
            <person name="Lisch D.R."/>
            <person name="Liu S."/>
            <person name="Liu Z."/>
            <person name="Nagel D.H."/>
            <person name="McCann M.C."/>
            <person name="SanMiguel P."/>
            <person name="Myers A.M."/>
            <person name="Nettleton D."/>
            <person name="Nguyen J."/>
            <person name="Penning B.W."/>
            <person name="Ponnala L."/>
            <person name="Schneider K.L."/>
            <person name="Schwartz D.C."/>
            <person name="Sharma A."/>
            <person name="Soderlund C."/>
            <person name="Springer N.M."/>
            <person name="Sun Q."/>
            <person name="Wang H."/>
            <person name="Waterman M."/>
            <person name="Westerman R."/>
            <person name="Wolfgruber T.K."/>
            <person name="Yang L."/>
            <person name="Yu Y."/>
            <person name="Zhang L."/>
            <person name="Zhou S."/>
            <person name="Zhu Q."/>
            <person name="Bennetzen J.L."/>
            <person name="Dawe R.K."/>
            <person name="Jiang J."/>
            <person name="Jiang N."/>
            <person name="Presting G.G."/>
            <person name="Wessler S.R."/>
            <person name="Aluru S."/>
            <person name="Martienssen R.A."/>
            <person name="Clifton S.W."/>
            <person name="McCombie W.R."/>
            <person name="Wing R.A."/>
            <person name="Wilson R.K."/>
        </authorList>
    </citation>
    <scope>NUCLEOTIDE SEQUENCE [LARGE SCALE GENOMIC DNA]</scope>
    <source>
        <strain evidence="2">cv. B73</strain>
    </source>
</reference>